<dbReference type="SUPFAM" id="SSF47694">
    <property type="entry name" value="Cytochrome c oxidase subunit h"/>
    <property type="match status" value="1"/>
</dbReference>
<evidence type="ECO:0000313" key="4">
    <source>
        <dbReference type="EMBL" id="CEM12799.1"/>
    </source>
</evidence>
<evidence type="ECO:0000256" key="3">
    <source>
        <dbReference type="ARBA" id="ARBA00023157"/>
    </source>
</evidence>
<dbReference type="InterPro" id="IPR048280">
    <property type="entry name" value="COX6B-like"/>
</dbReference>
<dbReference type="InterPro" id="IPR036549">
    <property type="entry name" value="CX6/COA6-like_sf"/>
</dbReference>
<protein>
    <submittedName>
        <fullName evidence="4">Uncharacterized protein</fullName>
    </submittedName>
</protein>
<dbReference type="Pfam" id="PF02297">
    <property type="entry name" value="COX6B"/>
    <property type="match status" value="1"/>
</dbReference>
<dbReference type="VEuPathDB" id="CryptoDB:Cvel_16995"/>
<comment type="subcellular location">
    <subcellularLocation>
        <location evidence="1">Mitochondrion</location>
    </subcellularLocation>
</comment>
<evidence type="ECO:0000256" key="1">
    <source>
        <dbReference type="ARBA" id="ARBA00004173"/>
    </source>
</evidence>
<proteinExistence type="predicted"/>
<accession>A0A0G4FI54</accession>
<name>A0A0G4FI54_9ALVE</name>
<evidence type="ECO:0000256" key="2">
    <source>
        <dbReference type="ARBA" id="ARBA00023128"/>
    </source>
</evidence>
<dbReference type="Gene3D" id="1.10.10.140">
    <property type="entry name" value="Cytochrome c oxidase, subunit VIb"/>
    <property type="match status" value="1"/>
</dbReference>
<organism evidence="4">
    <name type="scientific">Chromera velia CCMP2878</name>
    <dbReference type="NCBI Taxonomy" id="1169474"/>
    <lineage>
        <taxon>Eukaryota</taxon>
        <taxon>Sar</taxon>
        <taxon>Alveolata</taxon>
        <taxon>Colpodellida</taxon>
        <taxon>Chromeraceae</taxon>
        <taxon>Chromera</taxon>
    </lineage>
</organism>
<dbReference type="GO" id="GO:0005739">
    <property type="term" value="C:mitochondrion"/>
    <property type="evidence" value="ECO:0007669"/>
    <property type="project" value="UniProtKB-SubCell"/>
</dbReference>
<reference evidence="4" key="1">
    <citation type="submission" date="2014-11" db="EMBL/GenBank/DDBJ databases">
        <authorList>
            <person name="Otto D Thomas"/>
            <person name="Naeem Raeece"/>
        </authorList>
    </citation>
    <scope>NUCLEOTIDE SEQUENCE</scope>
</reference>
<keyword evidence="2" id="KW-0496">Mitochondrion</keyword>
<dbReference type="AlphaFoldDB" id="A0A0G4FI54"/>
<dbReference type="EMBL" id="CDMZ01000369">
    <property type="protein sequence ID" value="CEM12799.1"/>
    <property type="molecule type" value="Genomic_DNA"/>
</dbReference>
<sequence length="95" mass="11453">MPVMNMDAVDSENPHCDDPRFLQSQQLGRCLLRYTVWLRCRHELGEEHTRCKYQFFRCQAACAAETIEFWDDLRSQGKCWMDQWPAHYTRHMRLG</sequence>
<keyword evidence="3" id="KW-1015">Disulfide bond</keyword>
<gene>
    <name evidence="4" type="ORF">Cvel_16995</name>
</gene>